<keyword evidence="6 8" id="KW-0408">Iron</keyword>
<keyword evidence="7" id="KW-0503">Monooxygenase</keyword>
<evidence type="ECO:0000256" key="3">
    <source>
        <dbReference type="ARBA" id="ARBA00010617"/>
    </source>
</evidence>
<evidence type="ECO:0000256" key="9">
    <source>
        <dbReference type="SAM" id="Phobius"/>
    </source>
</evidence>
<dbReference type="EMBL" id="LUEZ02000122">
    <property type="protein sequence ID" value="RDB16849.1"/>
    <property type="molecule type" value="Genomic_DNA"/>
</dbReference>
<name>A0A369J477_HYPMA</name>
<evidence type="ECO:0000256" key="2">
    <source>
        <dbReference type="ARBA" id="ARBA00005179"/>
    </source>
</evidence>
<dbReference type="GO" id="GO:0004497">
    <property type="term" value="F:monooxygenase activity"/>
    <property type="evidence" value="ECO:0007669"/>
    <property type="project" value="UniProtKB-KW"/>
</dbReference>
<dbReference type="InParanoid" id="A0A369J477"/>
<dbReference type="CDD" id="cd11061">
    <property type="entry name" value="CYP67-like"/>
    <property type="match status" value="1"/>
</dbReference>
<protein>
    <recommendedName>
        <fullName evidence="12">Cytochrome P450 67</fullName>
    </recommendedName>
</protein>
<organism evidence="10 11">
    <name type="scientific">Hypsizygus marmoreus</name>
    <name type="common">White beech mushroom</name>
    <name type="synonym">Agaricus marmoreus</name>
    <dbReference type="NCBI Taxonomy" id="39966"/>
    <lineage>
        <taxon>Eukaryota</taxon>
        <taxon>Fungi</taxon>
        <taxon>Dikarya</taxon>
        <taxon>Basidiomycota</taxon>
        <taxon>Agaricomycotina</taxon>
        <taxon>Agaricomycetes</taxon>
        <taxon>Agaricomycetidae</taxon>
        <taxon>Agaricales</taxon>
        <taxon>Tricholomatineae</taxon>
        <taxon>Lyophyllaceae</taxon>
        <taxon>Hypsizygus</taxon>
    </lineage>
</organism>
<dbReference type="Pfam" id="PF00067">
    <property type="entry name" value="p450"/>
    <property type="match status" value="1"/>
</dbReference>
<reference evidence="10" key="1">
    <citation type="submission" date="2018-04" db="EMBL/GenBank/DDBJ databases">
        <title>Whole genome sequencing of Hypsizygus marmoreus.</title>
        <authorList>
            <person name="Choi I.-G."/>
            <person name="Min B."/>
            <person name="Kim J.-G."/>
            <person name="Kim S."/>
            <person name="Oh Y.-L."/>
            <person name="Kong W.-S."/>
            <person name="Park H."/>
            <person name="Jeong J."/>
            <person name="Song E.-S."/>
        </authorList>
    </citation>
    <scope>NUCLEOTIDE SEQUENCE [LARGE SCALE GENOMIC DNA]</scope>
    <source>
        <strain evidence="10">51987-8</strain>
    </source>
</reference>
<gene>
    <name evidence="10" type="ORF">Hypma_002466</name>
</gene>
<dbReference type="InterPro" id="IPR036396">
    <property type="entry name" value="Cyt_P450_sf"/>
</dbReference>
<dbReference type="GO" id="GO:0016705">
    <property type="term" value="F:oxidoreductase activity, acting on paired donors, with incorporation or reduction of molecular oxygen"/>
    <property type="evidence" value="ECO:0007669"/>
    <property type="project" value="InterPro"/>
</dbReference>
<sequence>MPSLGSSVRDCLLFVSAAGVVCHGLYHKLEPRRLPWHLMFLVVVPLLTSLLLLPFFSNALWAALAAWSTYLTGLLISTITYRLSPFHPLAKYPGPLICKVTKVWLAKVSWGGKQHLYIQGLHRRYGDIVRIGPNELSFCTPDAIAPVLGANGMPKAAFWDGHFADQTEFRSLVGLRDPQKHAKLRRIWSRGFTSEALRAYQPLLDKRVSQLLDGLTQRAGKCVDLARWISWFSYDLLNDMAFGDGAELMQNEDAGGLWKMMEDSEPTALILAHLPWLAEFYIWIPGIAKKMKDFRAYTIQRVMKRYNDGSAHKDLFYHLMDEAGLESSPPAFGQVASEASLAIVAGSDTIYPVLSDIFWFLLNNDVAYKRLQEEVDKVVLDDVTTQAQLPYLNAVINESMRLFPTVPSGSTRAPLIGSGGHTIGQHFLPEGTTALIHTYTLQRDERNFSPLPDKFIPERWLSEKEQVLLEPGLFKDRKHVVCNTTAFIPFSYGPADCIGKRLALQDMRMVICAILQRFELRFKAGFNVESWEDEMFDYFMVKKANLPVVVTLRMKIRSG</sequence>
<evidence type="ECO:0000256" key="1">
    <source>
        <dbReference type="ARBA" id="ARBA00001971"/>
    </source>
</evidence>
<evidence type="ECO:0000256" key="7">
    <source>
        <dbReference type="ARBA" id="ARBA00023033"/>
    </source>
</evidence>
<comment type="pathway">
    <text evidence="2">Secondary metabolite biosynthesis.</text>
</comment>
<dbReference type="OrthoDB" id="6692864at2759"/>
<evidence type="ECO:0000256" key="5">
    <source>
        <dbReference type="ARBA" id="ARBA00023002"/>
    </source>
</evidence>
<keyword evidence="11" id="KW-1185">Reference proteome</keyword>
<keyword evidence="4 8" id="KW-0479">Metal-binding</keyword>
<dbReference type="InterPro" id="IPR001128">
    <property type="entry name" value="Cyt_P450"/>
</dbReference>
<comment type="cofactor">
    <cofactor evidence="1 8">
        <name>heme</name>
        <dbReference type="ChEBI" id="CHEBI:30413"/>
    </cofactor>
</comment>
<dbReference type="Proteomes" id="UP000076154">
    <property type="component" value="Unassembled WGS sequence"/>
</dbReference>
<dbReference type="InterPro" id="IPR050121">
    <property type="entry name" value="Cytochrome_P450_monoxygenase"/>
</dbReference>
<dbReference type="PANTHER" id="PTHR24305">
    <property type="entry name" value="CYTOCHROME P450"/>
    <property type="match status" value="1"/>
</dbReference>
<comment type="caution">
    <text evidence="10">The sequence shown here is derived from an EMBL/GenBank/DDBJ whole genome shotgun (WGS) entry which is preliminary data.</text>
</comment>
<dbReference type="PRINTS" id="PR00465">
    <property type="entry name" value="EP450IV"/>
</dbReference>
<keyword evidence="9" id="KW-0472">Membrane</keyword>
<keyword evidence="5" id="KW-0560">Oxidoreductase</keyword>
<dbReference type="InterPro" id="IPR002403">
    <property type="entry name" value="Cyt_P450_E_grp-IV"/>
</dbReference>
<evidence type="ECO:0000256" key="8">
    <source>
        <dbReference type="PIRSR" id="PIRSR602403-1"/>
    </source>
</evidence>
<evidence type="ECO:0000256" key="6">
    <source>
        <dbReference type="ARBA" id="ARBA00023004"/>
    </source>
</evidence>
<dbReference type="AlphaFoldDB" id="A0A369J477"/>
<keyword evidence="9" id="KW-1133">Transmembrane helix</keyword>
<evidence type="ECO:0000313" key="11">
    <source>
        <dbReference type="Proteomes" id="UP000076154"/>
    </source>
</evidence>
<feature type="transmembrane region" description="Helical" evidence="9">
    <location>
        <begin position="62"/>
        <end position="81"/>
    </location>
</feature>
<keyword evidence="9" id="KW-0812">Transmembrane</keyword>
<feature type="binding site" description="axial binding residue" evidence="8">
    <location>
        <position position="497"/>
    </location>
    <ligand>
        <name>heme</name>
        <dbReference type="ChEBI" id="CHEBI:30413"/>
    </ligand>
    <ligandPart>
        <name>Fe</name>
        <dbReference type="ChEBI" id="CHEBI:18248"/>
    </ligandPart>
</feature>
<dbReference type="PRINTS" id="PR00385">
    <property type="entry name" value="P450"/>
</dbReference>
<proteinExistence type="inferred from homology"/>
<dbReference type="PANTHER" id="PTHR24305:SF187">
    <property type="entry name" value="P450, PUTATIVE (EUROFUNG)-RELATED"/>
    <property type="match status" value="1"/>
</dbReference>
<dbReference type="STRING" id="39966.A0A369J477"/>
<keyword evidence="8" id="KW-0349">Heme</keyword>
<feature type="transmembrane region" description="Helical" evidence="9">
    <location>
        <begin position="38"/>
        <end position="56"/>
    </location>
</feature>
<dbReference type="Gene3D" id="1.10.630.10">
    <property type="entry name" value="Cytochrome P450"/>
    <property type="match status" value="1"/>
</dbReference>
<comment type="similarity">
    <text evidence="3">Belongs to the cytochrome P450 family.</text>
</comment>
<evidence type="ECO:0000256" key="4">
    <source>
        <dbReference type="ARBA" id="ARBA00022723"/>
    </source>
</evidence>
<dbReference type="GO" id="GO:0005506">
    <property type="term" value="F:iron ion binding"/>
    <property type="evidence" value="ECO:0007669"/>
    <property type="project" value="InterPro"/>
</dbReference>
<dbReference type="SUPFAM" id="SSF48264">
    <property type="entry name" value="Cytochrome P450"/>
    <property type="match status" value="1"/>
</dbReference>
<evidence type="ECO:0000313" key="10">
    <source>
        <dbReference type="EMBL" id="RDB16849.1"/>
    </source>
</evidence>
<dbReference type="GO" id="GO:0020037">
    <property type="term" value="F:heme binding"/>
    <property type="evidence" value="ECO:0007669"/>
    <property type="project" value="InterPro"/>
</dbReference>
<evidence type="ECO:0008006" key="12">
    <source>
        <dbReference type="Google" id="ProtNLM"/>
    </source>
</evidence>
<accession>A0A369J477</accession>